<proteinExistence type="predicted"/>
<dbReference type="EMBL" id="GFAH01000734">
    <property type="protein sequence ID" value="JAV47655.1"/>
    <property type="molecule type" value="Transcribed_RNA"/>
</dbReference>
<sequence>MSLIIFVVFALGIDVAIFCLNDEFAERIRVEVVPSAQFNRRCWLDVATQLQESETLHDISRCEKKECRLVEDKSYIVKYSCIHKLPTECALRNRGKYFPHCCPESSTCK</sequence>
<dbReference type="AlphaFoldDB" id="A0A1W7R962"/>
<feature type="chain" id="PRO_5012732580" evidence="1">
    <location>
        <begin position="19"/>
        <end position="109"/>
    </location>
</feature>
<reference evidence="2" key="1">
    <citation type="submission" date="2016-11" db="EMBL/GenBank/DDBJ databases">
        <title>Venom-gland transcriptomics and venom proteomics of the black-back scorpion (Hadrurus spadix) reveal detectability challenges and an unexplored realm of animal toxin diversity.</title>
        <authorList>
            <person name="Rokyta D.R."/>
            <person name="Ward M.J."/>
        </authorList>
    </citation>
    <scope>NUCLEOTIDE SEQUENCE</scope>
    <source>
        <tissue evidence="2">Venom gland</tissue>
    </source>
</reference>
<accession>A0A1W7R962</accession>
<evidence type="ECO:0000256" key="1">
    <source>
        <dbReference type="SAM" id="SignalP"/>
    </source>
</evidence>
<name>A0A1W7R962_9SCOR</name>
<evidence type="ECO:0000313" key="2">
    <source>
        <dbReference type="EMBL" id="JAV47655.1"/>
    </source>
</evidence>
<organism evidence="2">
    <name type="scientific">Hadrurus spadix</name>
    <dbReference type="NCBI Taxonomy" id="141984"/>
    <lineage>
        <taxon>Eukaryota</taxon>
        <taxon>Metazoa</taxon>
        <taxon>Ecdysozoa</taxon>
        <taxon>Arthropoda</taxon>
        <taxon>Chelicerata</taxon>
        <taxon>Arachnida</taxon>
        <taxon>Scorpiones</taxon>
        <taxon>Iurida</taxon>
        <taxon>Iuroidea</taxon>
        <taxon>Hadrurus</taxon>
    </lineage>
</organism>
<feature type="signal peptide" evidence="1">
    <location>
        <begin position="1"/>
        <end position="18"/>
    </location>
</feature>
<keyword evidence="1" id="KW-0732">Signal</keyword>
<protein>
    <submittedName>
        <fullName evidence="2">Venom protein</fullName>
    </submittedName>
</protein>